<dbReference type="InterPro" id="IPR052520">
    <property type="entry name" value="ATL_DNA_repair"/>
</dbReference>
<evidence type="ECO:0000313" key="3">
    <source>
        <dbReference type="EMBL" id="CRJ80244.1"/>
    </source>
</evidence>
<proteinExistence type="predicted"/>
<evidence type="ECO:0000259" key="2">
    <source>
        <dbReference type="Pfam" id="PF01035"/>
    </source>
</evidence>
<dbReference type="CDD" id="cd06445">
    <property type="entry name" value="ATase"/>
    <property type="match status" value="2"/>
</dbReference>
<dbReference type="STRING" id="100787.A0A0G4KCE5"/>
<reference evidence="4" key="1">
    <citation type="submission" date="2015-05" db="EMBL/GenBank/DDBJ databases">
        <authorList>
            <person name="Fogelqvist Johan"/>
        </authorList>
    </citation>
    <scope>NUCLEOTIDE SEQUENCE [LARGE SCALE GENOMIC DNA]</scope>
</reference>
<keyword evidence="1" id="KW-0227">DNA damage</keyword>
<sequence length="322" mass="34374">MSPAGSPTFTSGTWLAARNLQPPHRSHNKQASKPTQLPFLTRHPCDQFHARRNHPSKPPTMSRQSEQAQAFAYAVYAAVQEIPRGKVTSYGHIAALIGTPERPRQVGTALRHLPAAPAALPFHSANVPWQRVISARGLISPRGGGDGGDGTAAQAEALRAEGVDVQPFAYAVYAAVQEIPRGKVTSYGHIAALIGTRTYLHLSRTAPPDALALTLPPCLLPKAERPRQVGTALRHLPAAPAALPFHSANVPWQRVISARGLISPRGGGDGGDGTAAQAEALRAEGVDVQRRGLGELCVDLDVYGWFPEDLPSQLEEEGDEEE</sequence>
<accession>A0A0G4KCE5</accession>
<organism evidence="3 4">
    <name type="scientific">Verticillium longisporum</name>
    <name type="common">Verticillium dahliae var. longisporum</name>
    <dbReference type="NCBI Taxonomy" id="100787"/>
    <lineage>
        <taxon>Eukaryota</taxon>
        <taxon>Fungi</taxon>
        <taxon>Dikarya</taxon>
        <taxon>Ascomycota</taxon>
        <taxon>Pezizomycotina</taxon>
        <taxon>Sordariomycetes</taxon>
        <taxon>Hypocreomycetidae</taxon>
        <taxon>Glomerellales</taxon>
        <taxon>Plectosphaerellaceae</taxon>
        <taxon>Verticillium</taxon>
    </lineage>
</organism>
<dbReference type="AlphaFoldDB" id="A0A0G4KCE5"/>
<evidence type="ECO:0000313" key="4">
    <source>
        <dbReference type="Proteomes" id="UP000044602"/>
    </source>
</evidence>
<dbReference type="InterPro" id="IPR036217">
    <property type="entry name" value="MethylDNA_cys_MeTrfase_DNAb"/>
</dbReference>
<dbReference type="InterPro" id="IPR014048">
    <property type="entry name" value="MethylDNA_cys_MeTrfase_DNA-bd"/>
</dbReference>
<keyword evidence="4" id="KW-1185">Reference proteome</keyword>
<dbReference type="Pfam" id="PF01035">
    <property type="entry name" value="DNA_binding_1"/>
    <property type="match status" value="2"/>
</dbReference>
<feature type="non-terminal residue" evidence="3">
    <location>
        <position position="322"/>
    </location>
</feature>
<dbReference type="Proteomes" id="UP000044602">
    <property type="component" value="Unassembled WGS sequence"/>
</dbReference>
<dbReference type="GO" id="GO:0003824">
    <property type="term" value="F:catalytic activity"/>
    <property type="evidence" value="ECO:0007669"/>
    <property type="project" value="InterPro"/>
</dbReference>
<name>A0A0G4KCE5_VERLO</name>
<dbReference type="EMBL" id="CVQH01000001">
    <property type="protein sequence ID" value="CRJ80244.1"/>
    <property type="molecule type" value="Genomic_DNA"/>
</dbReference>
<feature type="domain" description="Methylated-DNA-[protein]-cysteine S-methyltransferase DNA binding" evidence="2">
    <location>
        <begin position="71"/>
        <end position="163"/>
    </location>
</feature>
<evidence type="ECO:0000256" key="1">
    <source>
        <dbReference type="ARBA" id="ARBA00022763"/>
    </source>
</evidence>
<dbReference type="PANTHER" id="PTHR42942">
    <property type="entry name" value="6-O-METHYLGUANINE DNA METHYLTRANSFERASE"/>
    <property type="match status" value="1"/>
</dbReference>
<dbReference type="GO" id="GO:0006281">
    <property type="term" value="P:DNA repair"/>
    <property type="evidence" value="ECO:0007669"/>
    <property type="project" value="InterPro"/>
</dbReference>
<dbReference type="PANTHER" id="PTHR42942:SF1">
    <property type="entry name" value="ALKYLTRANSFERASE-LIKE PROTEIN 1"/>
    <property type="match status" value="1"/>
</dbReference>
<dbReference type="SUPFAM" id="SSF46767">
    <property type="entry name" value="Methylated DNA-protein cysteine methyltransferase, C-terminal domain"/>
    <property type="match status" value="2"/>
</dbReference>
<feature type="domain" description="Methylated-DNA-[protein]-cysteine S-methyltransferase DNA binding" evidence="2">
    <location>
        <begin position="167"/>
        <end position="286"/>
    </location>
</feature>
<dbReference type="InterPro" id="IPR036388">
    <property type="entry name" value="WH-like_DNA-bd_sf"/>
</dbReference>
<gene>
    <name evidence="3" type="ORF">BN1708_000197</name>
</gene>
<protein>
    <recommendedName>
        <fullName evidence="2">Methylated-DNA-[protein]-cysteine S-methyltransferase DNA binding domain-containing protein</fullName>
    </recommendedName>
</protein>
<dbReference type="Gene3D" id="1.10.10.10">
    <property type="entry name" value="Winged helix-like DNA-binding domain superfamily/Winged helix DNA-binding domain"/>
    <property type="match status" value="2"/>
</dbReference>